<dbReference type="EMBL" id="RBNI01007883">
    <property type="protein sequence ID" value="RUP45056.1"/>
    <property type="molecule type" value="Genomic_DNA"/>
</dbReference>
<accession>A0A433D2H9</accession>
<protein>
    <submittedName>
        <fullName evidence="1">Cryptococcal mannosyltransferase 1-domain-containing protein</fullName>
    </submittedName>
</protein>
<organism evidence="1 2">
    <name type="scientific">Jimgerdemannia flammicorona</name>
    <dbReference type="NCBI Taxonomy" id="994334"/>
    <lineage>
        <taxon>Eukaryota</taxon>
        <taxon>Fungi</taxon>
        <taxon>Fungi incertae sedis</taxon>
        <taxon>Mucoromycota</taxon>
        <taxon>Mucoromycotina</taxon>
        <taxon>Endogonomycetes</taxon>
        <taxon>Endogonales</taxon>
        <taxon>Endogonaceae</taxon>
        <taxon>Jimgerdemannia</taxon>
    </lineage>
</organism>
<sequence>MTPTRRAYLALIALLIFASLYLVFYQRVQLDQPQDKPADVKIEETFNWFADNAIRANRPPSPSVTTVEERLRVAEEIIRSILSDSQDFITRDCTDNVSDEYKQSVALRYANLSYAPFPTKKPRRYFFALNLYDNEAVLPDLALQLVRLIAHLGPSNVFVSVFENGSTDRTPQLLQTTFARALKHLGADHSIKTSTAPKPSKVHRIEYLAHARNRALEPLHILAAPPYDLRYDHVLFINDIFVCHNDLLELLYQQRLQRSHITCGLDYDLQWGDVPIFYDTWVARDVKGLPFFKDPGRPLHSAPSMARYQSNLPFQAYCCWNGVAVLDPTPLYDEDVRFRAATPHPHKPPEELSNTDATGGECGASECSLLCKDYWASGHGRVLVVSRVKVAYEAHVYKALHERPGKFGLPADGQFWPRDRKFEEEEGRMIEWDKGPDAQFCIGYHEKTVLAPWEQVMWEDVPVSLEDPLRPAD</sequence>
<gene>
    <name evidence="1" type="ORF">BC936DRAFT_148664</name>
</gene>
<dbReference type="Pfam" id="PF11735">
    <property type="entry name" value="CAP59_mtransfer"/>
    <property type="match status" value="1"/>
</dbReference>
<dbReference type="OrthoDB" id="262547at2759"/>
<dbReference type="GO" id="GO:0016757">
    <property type="term" value="F:glycosyltransferase activity"/>
    <property type="evidence" value="ECO:0007669"/>
    <property type="project" value="UniProtKB-KW"/>
</dbReference>
<reference evidence="1 2" key="1">
    <citation type="journal article" date="2018" name="New Phytol.">
        <title>Phylogenomics of Endogonaceae and evolution of mycorrhizas within Mucoromycota.</title>
        <authorList>
            <person name="Chang Y."/>
            <person name="Desiro A."/>
            <person name="Na H."/>
            <person name="Sandor L."/>
            <person name="Lipzen A."/>
            <person name="Clum A."/>
            <person name="Barry K."/>
            <person name="Grigoriev I.V."/>
            <person name="Martin F.M."/>
            <person name="Stajich J.E."/>
            <person name="Smith M.E."/>
            <person name="Bonito G."/>
            <person name="Spatafora J.W."/>
        </authorList>
    </citation>
    <scope>NUCLEOTIDE SEQUENCE [LARGE SCALE GENOMIC DNA]</scope>
    <source>
        <strain evidence="1 2">GMNB39</strain>
    </source>
</reference>
<comment type="caution">
    <text evidence="1">The sequence shown here is derived from an EMBL/GenBank/DDBJ whole genome shotgun (WGS) entry which is preliminary data.</text>
</comment>
<proteinExistence type="predicted"/>
<dbReference type="AlphaFoldDB" id="A0A433D2H9"/>
<keyword evidence="1" id="KW-0328">Glycosyltransferase</keyword>
<name>A0A433D2H9_9FUNG</name>
<dbReference type="PANTHER" id="PTHR34144">
    <property type="entry name" value="CHROMOSOME 8, WHOLE GENOME SHOTGUN SEQUENCE"/>
    <property type="match status" value="1"/>
</dbReference>
<keyword evidence="2" id="KW-1185">Reference proteome</keyword>
<evidence type="ECO:0000313" key="2">
    <source>
        <dbReference type="Proteomes" id="UP000268093"/>
    </source>
</evidence>
<keyword evidence="1" id="KW-0808">Transferase</keyword>
<dbReference type="InterPro" id="IPR021047">
    <property type="entry name" value="Mannosyltransferase_CMT1"/>
</dbReference>
<evidence type="ECO:0000313" key="1">
    <source>
        <dbReference type="EMBL" id="RUP45056.1"/>
    </source>
</evidence>
<dbReference type="Proteomes" id="UP000268093">
    <property type="component" value="Unassembled WGS sequence"/>
</dbReference>
<dbReference type="PANTHER" id="PTHR34144:SF5">
    <property type="entry name" value="ALPHA-1,3-MANNOSYLTRANSFERASE CMT1"/>
    <property type="match status" value="1"/>
</dbReference>